<dbReference type="CDD" id="cd03311">
    <property type="entry name" value="CIMS_C_terminal_like"/>
    <property type="match status" value="1"/>
</dbReference>
<feature type="binding site" evidence="12">
    <location>
        <position position="730"/>
    </location>
    <ligand>
        <name>Zn(2+)</name>
        <dbReference type="ChEBI" id="CHEBI:29105"/>
        <label>1</label>
        <note>catalytic</note>
    </ligand>
</feature>
<evidence type="ECO:0000256" key="8">
    <source>
        <dbReference type="ARBA" id="ARBA00022723"/>
    </source>
</evidence>
<dbReference type="Pfam" id="PF08267">
    <property type="entry name" value="Meth_synt_1"/>
    <property type="match status" value="1"/>
</dbReference>
<gene>
    <name evidence="16" type="ORF">DC28_05785</name>
</gene>
<organism evidence="16 17">
    <name type="scientific">Spirochaeta lutea</name>
    <dbReference type="NCBI Taxonomy" id="1480694"/>
    <lineage>
        <taxon>Bacteria</taxon>
        <taxon>Pseudomonadati</taxon>
        <taxon>Spirochaetota</taxon>
        <taxon>Spirochaetia</taxon>
        <taxon>Spirochaetales</taxon>
        <taxon>Spirochaetaceae</taxon>
        <taxon>Spirochaeta</taxon>
    </lineage>
</organism>
<feature type="domain" description="Cobalamin-independent methionine synthase MetE C-terminal/archaeal" evidence="14">
    <location>
        <begin position="430"/>
        <end position="752"/>
    </location>
</feature>
<dbReference type="EC" id="2.1.1.14" evidence="4"/>
<feature type="binding site" evidence="11">
    <location>
        <position position="120"/>
    </location>
    <ligand>
        <name>5-methyltetrahydropteroyltri-L-glutamate</name>
        <dbReference type="ChEBI" id="CHEBI:58207"/>
    </ligand>
</feature>
<dbReference type="InterPro" id="IPR038071">
    <property type="entry name" value="UROD/MetE-like_sf"/>
</dbReference>
<keyword evidence="17" id="KW-1185">Reference proteome</keyword>
<dbReference type="InterPro" id="IPR002629">
    <property type="entry name" value="Met_Synth_C/arc"/>
</dbReference>
<dbReference type="CDD" id="cd03312">
    <property type="entry name" value="CIMS_N_terminal_like"/>
    <property type="match status" value="1"/>
</dbReference>
<evidence type="ECO:0000256" key="7">
    <source>
        <dbReference type="ARBA" id="ARBA00022679"/>
    </source>
</evidence>
<comment type="pathway">
    <text evidence="2">Amino-acid biosynthesis; L-methionine biosynthesis via de novo pathway; L-methionine from L-homocysteine (MetE route): step 1/1.</text>
</comment>
<dbReference type="Pfam" id="PF01717">
    <property type="entry name" value="Meth_synt_2"/>
    <property type="match status" value="1"/>
</dbReference>
<keyword evidence="5" id="KW-0489">Methyltransferase</keyword>
<feature type="active site" description="Proton donor" evidence="13">
    <location>
        <position position="698"/>
    </location>
</feature>
<dbReference type="AlphaFoldDB" id="A0A098QXY2"/>
<feature type="binding site" evidence="11">
    <location>
        <position position="20"/>
    </location>
    <ligand>
        <name>5-methyltetrahydropteroyltri-L-glutamate</name>
        <dbReference type="ChEBI" id="CHEBI:58207"/>
    </ligand>
</feature>
<dbReference type="Gene3D" id="3.20.20.210">
    <property type="match status" value="2"/>
</dbReference>
<accession>A0A098QXY2</accession>
<evidence type="ECO:0000256" key="3">
    <source>
        <dbReference type="ARBA" id="ARBA00009553"/>
    </source>
</evidence>
<evidence type="ECO:0000256" key="9">
    <source>
        <dbReference type="ARBA" id="ARBA00022833"/>
    </source>
</evidence>
<reference evidence="16 17" key="1">
    <citation type="submission" date="2014-05" db="EMBL/GenBank/DDBJ databases">
        <title>De novo Genome Sequence of Spirocheata sp.</title>
        <authorList>
            <person name="Shivani Y."/>
            <person name="Subhash Y."/>
            <person name="Tushar L."/>
            <person name="Sasikala C."/>
            <person name="Ramana C.V."/>
        </authorList>
    </citation>
    <scope>NUCLEOTIDE SEQUENCE [LARGE SCALE GENOMIC DNA]</scope>
    <source>
        <strain evidence="16 17">JC230</strain>
    </source>
</reference>
<keyword evidence="8 12" id="KW-0479">Metal-binding</keyword>
<evidence type="ECO:0000256" key="10">
    <source>
        <dbReference type="ARBA" id="ARBA00023167"/>
    </source>
</evidence>
<dbReference type="Proteomes" id="UP000029692">
    <property type="component" value="Unassembled WGS sequence"/>
</dbReference>
<evidence type="ECO:0000256" key="2">
    <source>
        <dbReference type="ARBA" id="ARBA00004681"/>
    </source>
</evidence>
<evidence type="ECO:0000259" key="15">
    <source>
        <dbReference type="Pfam" id="PF08267"/>
    </source>
</evidence>
<dbReference type="PANTHER" id="PTHR30519">
    <property type="entry name" value="5-METHYLTETRAHYDROPTEROYLTRIGLUTAMATE--HOMOCYSTEINE METHYLTRANSFERASE"/>
    <property type="match status" value="1"/>
</dbReference>
<comment type="similarity">
    <text evidence="3">Belongs to the vitamin-B12 independent methionine synthase family.</text>
</comment>
<feature type="binding site" evidence="11">
    <location>
        <position position="488"/>
    </location>
    <ligand>
        <name>L-methionine</name>
        <dbReference type="ChEBI" id="CHEBI:57844"/>
    </ligand>
</feature>
<dbReference type="PIRSF" id="PIRSF000382">
    <property type="entry name" value="MeTrfase_B12_ind"/>
    <property type="match status" value="1"/>
</dbReference>
<name>A0A098QXY2_9SPIO</name>
<feature type="binding site" evidence="12">
    <location>
        <position position="669"/>
    </location>
    <ligand>
        <name>Zn(2+)</name>
        <dbReference type="ChEBI" id="CHEBI:29105"/>
        <label>1</label>
        <note>catalytic</note>
    </ligand>
</feature>
<feature type="domain" description="Cobalamin-independent methionine synthase MetE N-terminal" evidence="15">
    <location>
        <begin position="6"/>
        <end position="328"/>
    </location>
</feature>
<feature type="binding site" evidence="12">
    <location>
        <position position="645"/>
    </location>
    <ligand>
        <name>Zn(2+)</name>
        <dbReference type="ChEBI" id="CHEBI:29105"/>
        <label>1</label>
        <note>catalytic</note>
    </ligand>
</feature>
<keyword evidence="6" id="KW-0028">Amino-acid biosynthesis</keyword>
<evidence type="ECO:0000256" key="4">
    <source>
        <dbReference type="ARBA" id="ARBA00012034"/>
    </source>
</evidence>
<evidence type="ECO:0000256" key="11">
    <source>
        <dbReference type="PIRSR" id="PIRSR000382-1"/>
    </source>
</evidence>
<evidence type="ECO:0000256" key="1">
    <source>
        <dbReference type="ARBA" id="ARBA00002777"/>
    </source>
</evidence>
<keyword evidence="10" id="KW-0486">Methionine biosynthesis</keyword>
<dbReference type="GO" id="GO:0003871">
    <property type="term" value="F:5-methyltetrahydropteroyltriglutamate-homocysteine S-methyltransferase activity"/>
    <property type="evidence" value="ECO:0007669"/>
    <property type="project" value="UniProtKB-EC"/>
</dbReference>
<dbReference type="GO" id="GO:0009086">
    <property type="term" value="P:methionine biosynthetic process"/>
    <property type="evidence" value="ECO:0007669"/>
    <property type="project" value="UniProtKB-KW"/>
</dbReference>
<sequence>MSITLHTLGLPRIGKARELKTALEGYWKGGLSETDLAATAREVRGENWRLQNRQGMSMVNVGDFSLYDHVLDTSFLVGHIAPRFAAARVDRELDRYFGAARGLADQHIEPGAMTKWFDTNYHYIVPEIGPSTRFEARPAALVDQIREAREGGYTPKVQLLGPVTYLYLSRGIDGFPVLSVLEDLLSAFRGILTSLAEEGIRWVQIDEPILVLDTLNQDWRQALARSYAVLGRSRAIPGTDEAAGSDSQDTPKLLLTTYFEDVEEELETLLALPVDGIHLDYQRNKGLLDTVLEGLGPDRVLSLGMVDGRSPWREHIPALAEELAPLYQDLGDRLWLAPSCNLLHLPWSIAGEDLPRELEGVLGFGVEKLQDLSALGAVLEGHSNHLDTIQNRTAPWGSEELEDSADDLVDRQDSSTREALQAEALGLPRLPTTTIGSFPQTREIRALRRAWTRGELGAADYQAAIRDVIRENIRIQEEIGLDVLVHGEPERSDMVSFFAERLDGVWASRGGWVQSYGSRCVKPPVIFKPVSRKPDLGWEWVTFAQSLTKKPVKGMLTGPVTILKWSFAPPNVAPQVIANNIARALREEVLELETQGIAIIQIDEPAFREVLPLKRSRWSQALDWAARAFRLSHSGVKSETQIHSHMCYSDFNSIFQGIKAMDADVISIETSRSKGELFAELAEKGYTQGLGPGVYDIHSPLIPRTEEIRERLERALAHLDPARLWVNPDCGLKTRTWQETRPALEALVAAARQLREARKPRQA</sequence>
<dbReference type="STRING" id="1480694.DC28_05785"/>
<evidence type="ECO:0000256" key="6">
    <source>
        <dbReference type="ARBA" id="ARBA00022605"/>
    </source>
</evidence>
<feature type="binding site" evidence="11">
    <location>
        <position position="565"/>
    </location>
    <ligand>
        <name>5-methyltetrahydropteroyltri-L-glutamate</name>
        <dbReference type="ChEBI" id="CHEBI:58207"/>
    </ligand>
</feature>
<feature type="binding site" evidence="11">
    <location>
        <position position="603"/>
    </location>
    <ligand>
        <name>L-methionine</name>
        <dbReference type="ChEBI" id="CHEBI:57844"/>
    </ligand>
</feature>
<dbReference type="SUPFAM" id="SSF51726">
    <property type="entry name" value="UROD/MetE-like"/>
    <property type="match status" value="2"/>
</dbReference>
<dbReference type="InterPro" id="IPR013215">
    <property type="entry name" value="Cbl-indep_Met_Synth_N"/>
</dbReference>
<dbReference type="RefSeq" id="WP_037546748.1">
    <property type="nucleotide sequence ID" value="NZ_JNUP01000048.1"/>
</dbReference>
<evidence type="ECO:0000256" key="5">
    <source>
        <dbReference type="ARBA" id="ARBA00022603"/>
    </source>
</evidence>
<dbReference type="GO" id="GO:0008270">
    <property type="term" value="F:zinc ion binding"/>
    <property type="evidence" value="ECO:0007669"/>
    <property type="project" value="InterPro"/>
</dbReference>
<evidence type="ECO:0000256" key="13">
    <source>
        <dbReference type="PIRSR" id="PIRSR000382-3"/>
    </source>
</evidence>
<comment type="cofactor">
    <cofactor evidence="12">
        <name>Zn(2+)</name>
        <dbReference type="ChEBI" id="CHEBI:29105"/>
    </cofactor>
    <text evidence="12">Binds 2 Zn(2+) ions per subunit.</text>
</comment>
<dbReference type="UniPathway" id="UPA00051">
    <property type="reaction ID" value="UER00082"/>
</dbReference>
<evidence type="ECO:0000256" key="12">
    <source>
        <dbReference type="PIRSR" id="PIRSR000382-2"/>
    </source>
</evidence>
<comment type="caution">
    <text evidence="16">The sequence shown here is derived from an EMBL/GenBank/DDBJ whole genome shotgun (WGS) entry which is preliminary data.</text>
</comment>
<dbReference type="GO" id="GO:0032259">
    <property type="term" value="P:methylation"/>
    <property type="evidence" value="ECO:0007669"/>
    <property type="project" value="UniProtKB-KW"/>
</dbReference>
<evidence type="ECO:0000313" key="16">
    <source>
        <dbReference type="EMBL" id="KGE72755.1"/>
    </source>
</evidence>
<evidence type="ECO:0000259" key="14">
    <source>
        <dbReference type="Pfam" id="PF01717"/>
    </source>
</evidence>
<dbReference type="InterPro" id="IPR006276">
    <property type="entry name" value="Cobalamin-indep_Met_synthase"/>
</dbReference>
<keyword evidence="9 12" id="KW-0862">Zinc</keyword>
<feature type="binding site" evidence="11">
    <location>
        <position position="603"/>
    </location>
    <ligand>
        <name>L-homocysteine</name>
        <dbReference type="ChEBI" id="CHEBI:58199"/>
    </ligand>
</feature>
<proteinExistence type="inferred from homology"/>
<comment type="function">
    <text evidence="1">Catalyzes the transfer of a methyl group from 5-methyltetrahydrofolate to homocysteine resulting in methionine formation.</text>
</comment>
<dbReference type="OrthoDB" id="244285at2"/>
<dbReference type="eggNOG" id="COG0620">
    <property type="taxonomic scope" value="Bacteria"/>
</dbReference>
<feature type="binding site" evidence="12">
    <location>
        <position position="647"/>
    </location>
    <ligand>
        <name>Zn(2+)</name>
        <dbReference type="ChEBI" id="CHEBI:29105"/>
        <label>1</label>
        <note>catalytic</note>
    </ligand>
</feature>
<evidence type="ECO:0000313" key="17">
    <source>
        <dbReference type="Proteomes" id="UP000029692"/>
    </source>
</evidence>
<dbReference type="EMBL" id="JNUP01000048">
    <property type="protein sequence ID" value="KGE72755.1"/>
    <property type="molecule type" value="Genomic_DNA"/>
</dbReference>
<feature type="binding site" evidence="11">
    <location>
        <begin position="435"/>
        <end position="437"/>
    </location>
    <ligand>
        <name>L-methionine</name>
        <dbReference type="ChEBI" id="CHEBI:57844"/>
    </ligand>
</feature>
<dbReference type="NCBIfam" id="NF003556">
    <property type="entry name" value="PRK05222.1"/>
    <property type="match status" value="1"/>
</dbReference>
<feature type="binding site" evidence="11">
    <location>
        <begin position="435"/>
        <end position="437"/>
    </location>
    <ligand>
        <name>L-homocysteine</name>
        <dbReference type="ChEBI" id="CHEBI:58199"/>
    </ligand>
</feature>
<protein>
    <recommendedName>
        <fullName evidence="4">5-methyltetrahydropteroyltriglutamate--homocysteine S-methyltransferase</fullName>
        <ecNumber evidence="4">2.1.1.14</ecNumber>
    </recommendedName>
</protein>
<feature type="binding site" evidence="11">
    <location>
        <begin position="519"/>
        <end position="520"/>
    </location>
    <ligand>
        <name>5-methyltetrahydropteroyltri-L-glutamate</name>
        <dbReference type="ChEBI" id="CHEBI:58207"/>
    </ligand>
</feature>
<keyword evidence="7" id="KW-0808">Transferase</keyword>